<dbReference type="Proteomes" id="UP000262621">
    <property type="component" value="Unassembled WGS sequence"/>
</dbReference>
<keyword evidence="2" id="KW-0119">Carbohydrate metabolism</keyword>
<keyword evidence="1" id="KW-0521">NADP</keyword>
<dbReference type="SUPFAM" id="SSF51735">
    <property type="entry name" value="NAD(P)-binding Rossmann-fold domains"/>
    <property type="match status" value="1"/>
</dbReference>
<dbReference type="InterPro" id="IPR001509">
    <property type="entry name" value="Epimerase_deHydtase"/>
</dbReference>
<sequence length="306" mass="32135">MPHDSSQPVAVITGASGFLGGRLAIKLRRHNWQVVGIDSEALPGVLTADIRNIHTLRHTMVPHFDIVIHLASLLSARCESDPTSAFDVNVGGTATLLNAVADKAPPALLMASSIAVFDQEHATDDTPVRPQSVYGTSKAMSELLIADATRRGSVRGHIARLPTVAVRPGPPSGAASAFASTMVKNALDGVDIVVPVPPGRRIVLTSVETAVENLRLLADAIVKEEQAVPKVINMPGVGVDVDAMAEECLAAAPVPIKVRREVAGDVDAIVGSWPSRWESPAAIRLGLQQDPSFASIVAGYKSCDLP</sequence>
<dbReference type="PANTHER" id="PTHR43103">
    <property type="entry name" value="NUCLEOSIDE-DIPHOSPHATE-SUGAR EPIMERASE"/>
    <property type="match status" value="1"/>
</dbReference>
<feature type="domain" description="NAD-dependent epimerase/dehydratase" evidence="3">
    <location>
        <begin position="11"/>
        <end position="194"/>
    </location>
</feature>
<protein>
    <submittedName>
        <fullName evidence="4">NAD-dependent epimerase/dehydratase family protein</fullName>
    </submittedName>
</protein>
<dbReference type="Pfam" id="PF01370">
    <property type="entry name" value="Epimerase"/>
    <property type="match status" value="1"/>
</dbReference>
<proteinExistence type="predicted"/>
<evidence type="ECO:0000256" key="2">
    <source>
        <dbReference type="ARBA" id="ARBA00023277"/>
    </source>
</evidence>
<dbReference type="Gene3D" id="3.40.50.720">
    <property type="entry name" value="NAD(P)-binding Rossmann-like Domain"/>
    <property type="match status" value="1"/>
</dbReference>
<dbReference type="AlphaFoldDB" id="A0A372FRJ6"/>
<gene>
    <name evidence="4" type="ORF">D0Q02_28025</name>
</gene>
<keyword evidence="5" id="KW-1185">Reference proteome</keyword>
<dbReference type="PANTHER" id="PTHR43103:SF3">
    <property type="entry name" value="ADP-L-GLYCERO-D-MANNO-HEPTOSE-6-EPIMERASE"/>
    <property type="match status" value="1"/>
</dbReference>
<dbReference type="Gene3D" id="3.90.25.10">
    <property type="entry name" value="UDP-galactose 4-epimerase, domain 1"/>
    <property type="match status" value="1"/>
</dbReference>
<dbReference type="InterPro" id="IPR036291">
    <property type="entry name" value="NAD(P)-bd_dom_sf"/>
</dbReference>
<organism evidence="4 5">
    <name type="scientific">Micromonospora craniellae</name>
    <dbReference type="NCBI Taxonomy" id="2294034"/>
    <lineage>
        <taxon>Bacteria</taxon>
        <taxon>Bacillati</taxon>
        <taxon>Actinomycetota</taxon>
        <taxon>Actinomycetes</taxon>
        <taxon>Micromonosporales</taxon>
        <taxon>Micromonosporaceae</taxon>
        <taxon>Micromonospora</taxon>
    </lineage>
</organism>
<evidence type="ECO:0000313" key="5">
    <source>
        <dbReference type="Proteomes" id="UP000262621"/>
    </source>
</evidence>
<evidence type="ECO:0000259" key="3">
    <source>
        <dbReference type="Pfam" id="PF01370"/>
    </source>
</evidence>
<name>A0A372FRJ6_9ACTN</name>
<evidence type="ECO:0000256" key="1">
    <source>
        <dbReference type="ARBA" id="ARBA00022857"/>
    </source>
</evidence>
<reference evidence="4 5" key="1">
    <citation type="submission" date="2018-08" db="EMBL/GenBank/DDBJ databases">
        <title>Verrucosispora craniellae sp. nov., isolated from a marine sponge in the South China Sea.</title>
        <authorList>
            <person name="Li L."/>
            <person name="Lin H.W."/>
        </authorList>
    </citation>
    <scope>NUCLEOTIDE SEQUENCE [LARGE SCALE GENOMIC DNA]</scope>
    <source>
        <strain evidence="4 5">LHW63014</strain>
    </source>
</reference>
<evidence type="ECO:0000313" key="4">
    <source>
        <dbReference type="EMBL" id="RFS43402.1"/>
    </source>
</evidence>
<accession>A0A372FRJ6</accession>
<comment type="caution">
    <text evidence="4">The sequence shown here is derived from an EMBL/GenBank/DDBJ whole genome shotgun (WGS) entry which is preliminary data.</text>
</comment>
<dbReference type="EMBL" id="QVFU01000062">
    <property type="protein sequence ID" value="RFS43402.1"/>
    <property type="molecule type" value="Genomic_DNA"/>
</dbReference>